<dbReference type="EMBL" id="KE344549">
    <property type="protein sequence ID" value="EXB66525.1"/>
    <property type="molecule type" value="Genomic_DNA"/>
</dbReference>
<proteinExistence type="predicted"/>
<name>W9RDU0_9ROSA</name>
<feature type="region of interest" description="Disordered" evidence="1">
    <location>
        <begin position="1"/>
        <end position="38"/>
    </location>
</feature>
<keyword evidence="2" id="KW-0472">Membrane</keyword>
<evidence type="ECO:0000313" key="4">
    <source>
        <dbReference type="Proteomes" id="UP000030645"/>
    </source>
</evidence>
<keyword evidence="2" id="KW-1133">Transmembrane helix</keyword>
<feature type="region of interest" description="Disordered" evidence="1">
    <location>
        <begin position="62"/>
        <end position="89"/>
    </location>
</feature>
<reference evidence="4" key="1">
    <citation type="submission" date="2013-01" db="EMBL/GenBank/DDBJ databases">
        <title>Draft Genome Sequence of a Mulberry Tree, Morus notabilis C.K. Schneid.</title>
        <authorList>
            <person name="He N."/>
            <person name="Zhao S."/>
        </authorList>
    </citation>
    <scope>NUCLEOTIDE SEQUENCE</scope>
</reference>
<dbReference type="Proteomes" id="UP000030645">
    <property type="component" value="Unassembled WGS sequence"/>
</dbReference>
<sequence>MNGKNRLQILWKKKRTTANRGRREKEPPPSPRELNLVGRPSVASPAVVDLLGCRRPNSSVENLNIRRPDLSEPPAGSIPDRRRLPSTQYPPKAATHLHKLVTFLGQILLFGVFLILIVKV</sequence>
<feature type="transmembrane region" description="Helical" evidence="2">
    <location>
        <begin position="100"/>
        <end position="118"/>
    </location>
</feature>
<evidence type="ECO:0000256" key="2">
    <source>
        <dbReference type="SAM" id="Phobius"/>
    </source>
</evidence>
<evidence type="ECO:0000313" key="3">
    <source>
        <dbReference type="EMBL" id="EXB66525.1"/>
    </source>
</evidence>
<evidence type="ECO:0000256" key="1">
    <source>
        <dbReference type="SAM" id="MobiDB-lite"/>
    </source>
</evidence>
<accession>W9RDU0</accession>
<keyword evidence="4" id="KW-1185">Reference proteome</keyword>
<feature type="compositionally biased region" description="Basic residues" evidence="1">
    <location>
        <begin position="11"/>
        <end position="20"/>
    </location>
</feature>
<dbReference type="AlphaFoldDB" id="W9RDU0"/>
<keyword evidence="2" id="KW-0812">Transmembrane</keyword>
<gene>
    <name evidence="3" type="ORF">L484_017763</name>
</gene>
<organism evidence="3 4">
    <name type="scientific">Morus notabilis</name>
    <dbReference type="NCBI Taxonomy" id="981085"/>
    <lineage>
        <taxon>Eukaryota</taxon>
        <taxon>Viridiplantae</taxon>
        <taxon>Streptophyta</taxon>
        <taxon>Embryophyta</taxon>
        <taxon>Tracheophyta</taxon>
        <taxon>Spermatophyta</taxon>
        <taxon>Magnoliopsida</taxon>
        <taxon>eudicotyledons</taxon>
        <taxon>Gunneridae</taxon>
        <taxon>Pentapetalae</taxon>
        <taxon>rosids</taxon>
        <taxon>fabids</taxon>
        <taxon>Rosales</taxon>
        <taxon>Moraceae</taxon>
        <taxon>Moreae</taxon>
        <taxon>Morus</taxon>
    </lineage>
</organism>
<protein>
    <submittedName>
        <fullName evidence="3">Uncharacterized protein</fullName>
    </submittedName>
</protein>